<feature type="transmembrane region" description="Helical" evidence="10">
    <location>
        <begin position="116"/>
        <end position="137"/>
    </location>
</feature>
<keyword evidence="4" id="KW-1003">Cell membrane</keyword>
<feature type="transmembrane region" description="Helical" evidence="10">
    <location>
        <begin position="158"/>
        <end position="175"/>
    </location>
</feature>
<feature type="transmembrane region" description="Helical" evidence="10">
    <location>
        <begin position="295"/>
        <end position="315"/>
    </location>
</feature>
<feature type="domain" description="Cation/H+ exchanger transmembrane" evidence="11">
    <location>
        <begin position="15"/>
        <end position="378"/>
    </location>
</feature>
<dbReference type="AlphaFoldDB" id="A0A1B4Y7N9"/>
<evidence type="ECO:0000256" key="4">
    <source>
        <dbReference type="ARBA" id="ARBA00022475"/>
    </source>
</evidence>
<reference evidence="12 13" key="1">
    <citation type="submission" date="2016-08" db="EMBL/GenBank/DDBJ databases">
        <title>Complete genome sequence of Mycobacterium shinshuense, a subspecies of M. ulcerans.</title>
        <authorList>
            <person name="Yoshida M."/>
            <person name="Ogura Y."/>
            <person name="Hayashi T."/>
            <person name="Hoshino Y."/>
        </authorList>
    </citation>
    <scope>NUCLEOTIDE SEQUENCE [LARGE SCALE GENOMIC DNA]</scope>
    <source>
        <strain evidence="13">ATCC 33728</strain>
    </source>
</reference>
<evidence type="ECO:0000313" key="13">
    <source>
        <dbReference type="Proteomes" id="UP000218067"/>
    </source>
</evidence>
<name>A0A1B4Y7N9_MYCUL</name>
<dbReference type="InterPro" id="IPR006153">
    <property type="entry name" value="Cation/H_exchanger_TM"/>
</dbReference>
<keyword evidence="6 10" id="KW-1133">Transmembrane helix</keyword>
<gene>
    <name evidence="12" type="primary">nhaP</name>
    <name evidence="12" type="ORF">SHTP_4135</name>
</gene>
<feature type="transmembrane region" description="Helical" evidence="10">
    <location>
        <begin position="327"/>
        <end position="348"/>
    </location>
</feature>
<evidence type="ECO:0000256" key="7">
    <source>
        <dbReference type="ARBA" id="ARBA00023065"/>
    </source>
</evidence>
<dbReference type="RefSeq" id="WP_096372601.1">
    <property type="nucleotide sequence ID" value="NZ_AP017635.1"/>
</dbReference>
<keyword evidence="3" id="KW-0050">Antiport</keyword>
<dbReference type="Gene3D" id="1.20.1530.20">
    <property type="match status" value="1"/>
</dbReference>
<dbReference type="Pfam" id="PF00999">
    <property type="entry name" value="Na_H_Exchanger"/>
    <property type="match status" value="1"/>
</dbReference>
<evidence type="ECO:0000256" key="1">
    <source>
        <dbReference type="ARBA" id="ARBA00004651"/>
    </source>
</evidence>
<proteinExistence type="predicted"/>
<evidence type="ECO:0000256" key="9">
    <source>
        <dbReference type="SAM" id="MobiDB-lite"/>
    </source>
</evidence>
<dbReference type="EMBL" id="AP017624">
    <property type="protein sequence ID" value="BAV43086.1"/>
    <property type="molecule type" value="Genomic_DNA"/>
</dbReference>
<evidence type="ECO:0000256" key="5">
    <source>
        <dbReference type="ARBA" id="ARBA00022692"/>
    </source>
</evidence>
<evidence type="ECO:0000256" key="8">
    <source>
        <dbReference type="ARBA" id="ARBA00023136"/>
    </source>
</evidence>
<feature type="transmembrane region" description="Helical" evidence="10">
    <location>
        <begin position="354"/>
        <end position="372"/>
    </location>
</feature>
<feature type="compositionally biased region" description="Acidic residues" evidence="9">
    <location>
        <begin position="397"/>
        <end position="406"/>
    </location>
</feature>
<keyword evidence="8 10" id="KW-0472">Membrane</keyword>
<keyword evidence="2" id="KW-0813">Transport</keyword>
<evidence type="ECO:0000256" key="10">
    <source>
        <dbReference type="SAM" id="Phobius"/>
    </source>
</evidence>
<evidence type="ECO:0000256" key="6">
    <source>
        <dbReference type="ARBA" id="ARBA00022989"/>
    </source>
</evidence>
<dbReference type="GO" id="GO:0015297">
    <property type="term" value="F:antiporter activity"/>
    <property type="evidence" value="ECO:0007669"/>
    <property type="project" value="UniProtKB-KW"/>
</dbReference>
<feature type="region of interest" description="Disordered" evidence="9">
    <location>
        <begin position="386"/>
        <end position="406"/>
    </location>
</feature>
<dbReference type="PANTHER" id="PTHR32507">
    <property type="entry name" value="NA(+)/H(+) ANTIPORTER 1"/>
    <property type="match status" value="1"/>
</dbReference>
<evidence type="ECO:0000313" key="12">
    <source>
        <dbReference type="EMBL" id="BAV43086.1"/>
    </source>
</evidence>
<keyword evidence="7" id="KW-0406">Ion transport</keyword>
<accession>A0A1B4Y7N9</accession>
<feature type="transmembrane region" description="Helical" evidence="10">
    <location>
        <begin position="28"/>
        <end position="46"/>
    </location>
</feature>
<feature type="transmembrane region" description="Helical" evidence="10">
    <location>
        <begin position="90"/>
        <end position="110"/>
    </location>
</feature>
<dbReference type="GO" id="GO:1902600">
    <property type="term" value="P:proton transmembrane transport"/>
    <property type="evidence" value="ECO:0007669"/>
    <property type="project" value="InterPro"/>
</dbReference>
<sequence>MSLVLAFGVVLLISVSLSGVAARTVLSSALLFLVAGALLGPGILGLDNIGPNDPIVVALADVALFTVLFTDGQRANVRELRETWTLSGRALGVGMPLTMIGIAVPAHFLTGLNWPTAFLVGAILSPTDPVFAAAIVGRSDIPERLRRLLNVESGLNDGLALPFVMIFLATAQGAGSDVLWVGVELVLGLALGVGVAAAVAFAWRAKILTAETHLQPLGPLAIAVVVYSACHLTHANPYLAAFAVGSTLATLDHVAAEQFQPFGDLLSEVTKFAALIVFGALITPDRLSGLSWRDWLLAVVVIAVIRPAAMLLSLVRTQLSRQERLTAAWFGPKGFASVVYGLLALQSGLASKELVFDIVAVTIALSIVLHSSTDVPIAKVLQVEPPDDLPGCREPADADEEATAEV</sequence>
<dbReference type="Proteomes" id="UP000218067">
    <property type="component" value="Chromosome"/>
</dbReference>
<dbReference type="GO" id="GO:0005886">
    <property type="term" value="C:plasma membrane"/>
    <property type="evidence" value="ECO:0007669"/>
    <property type="project" value="UniProtKB-SubCell"/>
</dbReference>
<dbReference type="PANTHER" id="PTHR32507:SF8">
    <property type="entry name" value="CNH1P"/>
    <property type="match status" value="1"/>
</dbReference>
<comment type="subcellular location">
    <subcellularLocation>
        <location evidence="1">Cell membrane</location>
        <topology evidence="1">Multi-pass membrane protein</topology>
    </subcellularLocation>
</comment>
<evidence type="ECO:0000259" key="11">
    <source>
        <dbReference type="Pfam" id="PF00999"/>
    </source>
</evidence>
<keyword evidence="5 10" id="KW-0812">Transmembrane</keyword>
<organism evidence="12 13">
    <name type="scientific">Mycobacterium ulcerans subsp. shinshuense</name>
    <dbReference type="NCBI Taxonomy" id="1124626"/>
    <lineage>
        <taxon>Bacteria</taxon>
        <taxon>Bacillati</taxon>
        <taxon>Actinomycetota</taxon>
        <taxon>Actinomycetes</taxon>
        <taxon>Mycobacteriales</taxon>
        <taxon>Mycobacteriaceae</taxon>
        <taxon>Mycobacterium</taxon>
        <taxon>Mycobacterium ulcerans group</taxon>
    </lineage>
</organism>
<evidence type="ECO:0000256" key="3">
    <source>
        <dbReference type="ARBA" id="ARBA00022449"/>
    </source>
</evidence>
<feature type="transmembrane region" description="Helical" evidence="10">
    <location>
        <begin position="181"/>
        <end position="203"/>
    </location>
</feature>
<evidence type="ECO:0000256" key="2">
    <source>
        <dbReference type="ARBA" id="ARBA00022448"/>
    </source>
</evidence>
<protein>
    <submittedName>
        <fullName evidence="12">Ion antiporter</fullName>
    </submittedName>
</protein>
<dbReference type="InterPro" id="IPR038770">
    <property type="entry name" value="Na+/solute_symporter_sf"/>
</dbReference>